<dbReference type="Proteomes" id="UP001163831">
    <property type="component" value="Chromosome"/>
</dbReference>
<accession>A0ABY6GKT5</accession>
<evidence type="ECO:0000256" key="2">
    <source>
        <dbReference type="SAM" id="Phobius"/>
    </source>
</evidence>
<reference evidence="3" key="1">
    <citation type="submission" date="2022-10" db="EMBL/GenBank/DDBJ databases">
        <title>Candidatus Kirkpatrella diaphorinas gen. nov., sp. nov., an uncultured endosymbiont identified in a population of Diaphorina citri from Hawaii.</title>
        <authorList>
            <person name="Henry E.M."/>
            <person name="Carlson C.R."/>
            <person name="Kuo Y.-W."/>
        </authorList>
    </citation>
    <scope>NUCLEOTIDE SEQUENCE</scope>
    <source>
        <strain evidence="3">CADCRV1</strain>
    </source>
</reference>
<dbReference type="RefSeq" id="WP_319807753.1">
    <property type="nucleotide sequence ID" value="NZ_CP107052.1"/>
</dbReference>
<proteinExistence type="predicted"/>
<evidence type="ECO:0000313" key="3">
    <source>
        <dbReference type="EMBL" id="UYH52157.1"/>
    </source>
</evidence>
<gene>
    <name evidence="3" type="ORF">N5W20_04710</name>
</gene>
<protein>
    <submittedName>
        <fullName evidence="3">Uncharacterized protein</fullName>
    </submittedName>
</protein>
<keyword evidence="2" id="KW-1133">Transmembrane helix</keyword>
<evidence type="ECO:0000256" key="1">
    <source>
        <dbReference type="SAM" id="MobiDB-lite"/>
    </source>
</evidence>
<keyword evidence="2" id="KW-0472">Membrane</keyword>
<name>A0ABY6GKT5_9PROT</name>
<sequence>MLLEILIAIVAIFSWPLIFALYYHHEIRTFLSQRFSWRHETPTESDLPPLSLPMRYDHAAKKSAEADDEAPPIRVMQEGQEDTTPDKAE</sequence>
<evidence type="ECO:0000313" key="4">
    <source>
        <dbReference type="Proteomes" id="UP001163831"/>
    </source>
</evidence>
<feature type="transmembrane region" description="Helical" evidence="2">
    <location>
        <begin position="6"/>
        <end position="24"/>
    </location>
</feature>
<dbReference type="EMBL" id="CP107052">
    <property type="protein sequence ID" value="UYH52157.1"/>
    <property type="molecule type" value="Genomic_DNA"/>
</dbReference>
<feature type="region of interest" description="Disordered" evidence="1">
    <location>
        <begin position="58"/>
        <end position="89"/>
    </location>
</feature>
<keyword evidence="2" id="KW-0812">Transmembrane</keyword>
<organism evidence="3 4">
    <name type="scientific">Candidatus Kirkpatrickella diaphorinae</name>
    <dbReference type="NCBI Taxonomy" id="2984322"/>
    <lineage>
        <taxon>Bacteria</taxon>
        <taxon>Pseudomonadati</taxon>
        <taxon>Pseudomonadota</taxon>
        <taxon>Alphaproteobacteria</taxon>
        <taxon>Acetobacterales</taxon>
        <taxon>Acetobacteraceae</taxon>
        <taxon>Candidatus Kirkpatrickella</taxon>
    </lineage>
</organism>
<keyword evidence="4" id="KW-1185">Reference proteome</keyword>